<dbReference type="OrthoDB" id="256753at2"/>
<dbReference type="AlphaFoldDB" id="A3HU95"/>
<sequence length="347" mass="40832">MKIFECGNCEQPLYFENQSCGNCGHLIGYAPEEFKLKTFDQKRDSLTSDRDHTEFKFCKNHQYGVCNWLIKGENSDGFCHACKLNRMIPDLSDHENFNKWQRLEVSKHRLVYQLDRLGLVLHSKMDDVNGLCFDFVAKHGNQVNKMTGHADGVITILLSEADPVKREQMRKQLSEPYRTVIGHFRHEVGHYFWDRLVANDFEKLKNFRNLFGDERKDYQQSLNDYYQGNTAMNWQESFISEYATSHPWEDWAETWAHYLHIMDMAETAYYFGFSVDPKVQEKSVKGSFGFDPYEEQDFQKIFNSWAPLSFAINSLNRSMGTPDAYPFVVSPLVIEKMKFIHNLLYYK</sequence>
<proteinExistence type="predicted"/>
<feature type="domain" description="Zinc-ribbon" evidence="1">
    <location>
        <begin position="4"/>
        <end position="93"/>
    </location>
</feature>
<dbReference type="STRING" id="388413.ALPR1_00710"/>
<keyword evidence="3" id="KW-1185">Reference proteome</keyword>
<reference evidence="2 3" key="1">
    <citation type="journal article" date="2011" name="J. Bacteriol.">
        <title>Complete genome sequence of Algoriphagus sp. PR1, bacterial prey of a colony-forming choanoflagellate.</title>
        <authorList>
            <person name="Alegado R.A."/>
            <person name="Ferriera S."/>
            <person name="Nusbaum C."/>
            <person name="Young S.K."/>
            <person name="Zeng Q."/>
            <person name="Imamovic A."/>
            <person name="Fairclough S.R."/>
            <person name="King N."/>
        </authorList>
    </citation>
    <scope>NUCLEOTIDE SEQUENCE [LARGE SCALE GENOMIC DNA]</scope>
    <source>
        <strain evidence="2 3">PR1</strain>
    </source>
</reference>
<dbReference type="InterPro" id="IPR011201">
    <property type="entry name" value="Zinc-ribbon_6_bact"/>
</dbReference>
<dbReference type="Proteomes" id="UP000003919">
    <property type="component" value="Unassembled WGS sequence"/>
</dbReference>
<dbReference type="EMBL" id="AAXU02000001">
    <property type="protein sequence ID" value="EAZ81717.1"/>
    <property type="molecule type" value="Genomic_DNA"/>
</dbReference>
<evidence type="ECO:0000259" key="1">
    <source>
        <dbReference type="Pfam" id="PF10005"/>
    </source>
</evidence>
<dbReference type="RefSeq" id="WP_008197701.1">
    <property type="nucleotide sequence ID" value="NZ_CM001023.1"/>
</dbReference>
<organism evidence="2 3">
    <name type="scientific">Algoriphagus machipongonensis</name>
    <dbReference type="NCBI Taxonomy" id="388413"/>
    <lineage>
        <taxon>Bacteria</taxon>
        <taxon>Pseudomonadati</taxon>
        <taxon>Bacteroidota</taxon>
        <taxon>Cytophagia</taxon>
        <taxon>Cytophagales</taxon>
        <taxon>Cyclobacteriaceae</taxon>
        <taxon>Algoriphagus</taxon>
    </lineage>
</organism>
<dbReference type="Pfam" id="PF10005">
    <property type="entry name" value="Zn_ribbon_DZR_6"/>
    <property type="match status" value="1"/>
</dbReference>
<dbReference type="eggNOG" id="COG4307">
    <property type="taxonomic scope" value="Bacteria"/>
</dbReference>
<dbReference type="PIRSF" id="PIRSF012641">
    <property type="entry name" value="UCP012641"/>
    <property type="match status" value="1"/>
</dbReference>
<dbReference type="InterPro" id="IPR031321">
    <property type="entry name" value="UCP012641"/>
</dbReference>
<evidence type="ECO:0000313" key="3">
    <source>
        <dbReference type="Proteomes" id="UP000003919"/>
    </source>
</evidence>
<name>A3HU95_9BACT</name>
<evidence type="ECO:0000313" key="2">
    <source>
        <dbReference type="EMBL" id="EAZ81717.1"/>
    </source>
</evidence>
<dbReference type="HOGENOM" id="CLU_048114_0_0_10"/>
<accession>A3HU95</accession>
<comment type="caution">
    <text evidence="2">The sequence shown here is derived from an EMBL/GenBank/DDBJ whole genome shotgun (WGS) entry which is preliminary data.</text>
</comment>
<gene>
    <name evidence="2" type="ORF">ALPR1_00710</name>
</gene>
<dbReference type="Pfam" id="PF15887">
    <property type="entry name" value="Peptidase_Mx"/>
    <property type="match status" value="1"/>
</dbReference>
<dbReference type="Gene3D" id="3.40.390.70">
    <property type="match status" value="1"/>
</dbReference>
<protein>
    <recommendedName>
        <fullName evidence="1">Zinc-ribbon domain-containing protein</fullName>
    </recommendedName>
</protein>